<keyword evidence="3" id="KW-1185">Reference proteome</keyword>
<feature type="transmembrane region" description="Helical" evidence="1">
    <location>
        <begin position="43"/>
        <end position="65"/>
    </location>
</feature>
<protein>
    <submittedName>
        <fullName evidence="2">Uncharacterized protein</fullName>
    </submittedName>
</protein>
<dbReference type="OrthoDB" id="3349377at2759"/>
<organism evidence="2 3">
    <name type="scientific">Heliocybe sulcata</name>
    <dbReference type="NCBI Taxonomy" id="5364"/>
    <lineage>
        <taxon>Eukaryota</taxon>
        <taxon>Fungi</taxon>
        <taxon>Dikarya</taxon>
        <taxon>Basidiomycota</taxon>
        <taxon>Agaricomycotina</taxon>
        <taxon>Agaricomycetes</taxon>
        <taxon>Gloeophyllales</taxon>
        <taxon>Gloeophyllaceae</taxon>
        <taxon>Heliocybe</taxon>
    </lineage>
</organism>
<proteinExistence type="predicted"/>
<dbReference type="AlphaFoldDB" id="A0A5C3N1P1"/>
<dbReference type="Proteomes" id="UP000305948">
    <property type="component" value="Unassembled WGS sequence"/>
</dbReference>
<sequence>MCTAFIASISAAATIMGLVLMRVSANSEPIPGIVFCLPLHAPSFFYAFWIPTLAFESLLCALALYRAFKDFRSRSTVFQSGRHIVKVLIRDSVIYYLIMFATYFANLVIFLTGTPGVLESGIGFSVTMSCVMGSRLCLNIRNVHHELEVSTASQAYNTQSQIQPPGLWQDKSAVSRGTVHMVTDSYPLTEFELVELRNLRSERP</sequence>
<evidence type="ECO:0000256" key="1">
    <source>
        <dbReference type="SAM" id="Phobius"/>
    </source>
</evidence>
<keyword evidence="1" id="KW-0812">Transmembrane</keyword>
<keyword evidence="1" id="KW-1133">Transmembrane helix</keyword>
<reference evidence="2 3" key="1">
    <citation type="journal article" date="2019" name="Nat. Ecol. Evol.">
        <title>Megaphylogeny resolves global patterns of mushroom evolution.</title>
        <authorList>
            <person name="Varga T."/>
            <person name="Krizsan K."/>
            <person name="Foldi C."/>
            <person name="Dima B."/>
            <person name="Sanchez-Garcia M."/>
            <person name="Sanchez-Ramirez S."/>
            <person name="Szollosi G.J."/>
            <person name="Szarkandi J.G."/>
            <person name="Papp V."/>
            <person name="Albert L."/>
            <person name="Andreopoulos W."/>
            <person name="Angelini C."/>
            <person name="Antonin V."/>
            <person name="Barry K.W."/>
            <person name="Bougher N.L."/>
            <person name="Buchanan P."/>
            <person name="Buyck B."/>
            <person name="Bense V."/>
            <person name="Catcheside P."/>
            <person name="Chovatia M."/>
            <person name="Cooper J."/>
            <person name="Damon W."/>
            <person name="Desjardin D."/>
            <person name="Finy P."/>
            <person name="Geml J."/>
            <person name="Haridas S."/>
            <person name="Hughes K."/>
            <person name="Justo A."/>
            <person name="Karasinski D."/>
            <person name="Kautmanova I."/>
            <person name="Kiss B."/>
            <person name="Kocsube S."/>
            <person name="Kotiranta H."/>
            <person name="LaButti K.M."/>
            <person name="Lechner B.E."/>
            <person name="Liimatainen K."/>
            <person name="Lipzen A."/>
            <person name="Lukacs Z."/>
            <person name="Mihaltcheva S."/>
            <person name="Morgado L.N."/>
            <person name="Niskanen T."/>
            <person name="Noordeloos M.E."/>
            <person name="Ohm R.A."/>
            <person name="Ortiz-Santana B."/>
            <person name="Ovrebo C."/>
            <person name="Racz N."/>
            <person name="Riley R."/>
            <person name="Savchenko A."/>
            <person name="Shiryaev A."/>
            <person name="Soop K."/>
            <person name="Spirin V."/>
            <person name="Szebenyi C."/>
            <person name="Tomsovsky M."/>
            <person name="Tulloss R.E."/>
            <person name="Uehling J."/>
            <person name="Grigoriev I.V."/>
            <person name="Vagvolgyi C."/>
            <person name="Papp T."/>
            <person name="Martin F.M."/>
            <person name="Miettinen O."/>
            <person name="Hibbett D.S."/>
            <person name="Nagy L.G."/>
        </authorList>
    </citation>
    <scope>NUCLEOTIDE SEQUENCE [LARGE SCALE GENOMIC DNA]</scope>
    <source>
        <strain evidence="2 3">OMC1185</strain>
    </source>
</reference>
<keyword evidence="1" id="KW-0472">Membrane</keyword>
<evidence type="ECO:0000313" key="3">
    <source>
        <dbReference type="Proteomes" id="UP000305948"/>
    </source>
</evidence>
<evidence type="ECO:0000313" key="2">
    <source>
        <dbReference type="EMBL" id="TFK47651.1"/>
    </source>
</evidence>
<dbReference type="EMBL" id="ML213523">
    <property type="protein sequence ID" value="TFK47651.1"/>
    <property type="molecule type" value="Genomic_DNA"/>
</dbReference>
<name>A0A5C3N1P1_9AGAM</name>
<gene>
    <name evidence="2" type="ORF">OE88DRAFT_1665915</name>
</gene>
<feature type="transmembrane region" description="Helical" evidence="1">
    <location>
        <begin position="93"/>
        <end position="111"/>
    </location>
</feature>
<accession>A0A5C3N1P1</accession>